<sequence length="87" mass="9519">MDVLEGLAEGLTSEGLRSAVAELLGVAREEIADDDNLFELGLDSVRMMVLVNGLQQHGVELQFVELAERPTLAEWWRLVEGAPRADG</sequence>
<keyword evidence="3" id="KW-1185">Reference proteome</keyword>
<dbReference type="EMBL" id="FQVN01000011">
    <property type="protein sequence ID" value="SHG60675.1"/>
    <property type="molecule type" value="Genomic_DNA"/>
</dbReference>
<evidence type="ECO:0000313" key="2">
    <source>
        <dbReference type="EMBL" id="SHG60675.1"/>
    </source>
</evidence>
<dbReference type="Gene3D" id="1.10.1200.10">
    <property type="entry name" value="ACP-like"/>
    <property type="match status" value="1"/>
</dbReference>
<dbReference type="Proteomes" id="UP000184501">
    <property type="component" value="Unassembled WGS sequence"/>
</dbReference>
<dbReference type="Pfam" id="PF00550">
    <property type="entry name" value="PP-binding"/>
    <property type="match status" value="1"/>
</dbReference>
<gene>
    <name evidence="2" type="ORF">SAMN05444320_1114</name>
</gene>
<dbReference type="SUPFAM" id="SSF47336">
    <property type="entry name" value="ACP-like"/>
    <property type="match status" value="1"/>
</dbReference>
<dbReference type="InterPro" id="IPR036736">
    <property type="entry name" value="ACP-like_sf"/>
</dbReference>
<dbReference type="AlphaFoldDB" id="A0A1M5L6Y6"/>
<dbReference type="STRING" id="2017.SAMN05444320_1114"/>
<dbReference type="PROSITE" id="PS50075">
    <property type="entry name" value="CARRIER"/>
    <property type="match status" value="1"/>
</dbReference>
<organism evidence="2 3">
    <name type="scientific">Streptoalloteichus hindustanus</name>
    <dbReference type="NCBI Taxonomy" id="2017"/>
    <lineage>
        <taxon>Bacteria</taxon>
        <taxon>Bacillati</taxon>
        <taxon>Actinomycetota</taxon>
        <taxon>Actinomycetes</taxon>
        <taxon>Pseudonocardiales</taxon>
        <taxon>Pseudonocardiaceae</taxon>
        <taxon>Streptoalloteichus</taxon>
    </lineage>
</organism>
<proteinExistence type="predicted"/>
<evidence type="ECO:0000259" key="1">
    <source>
        <dbReference type="PROSITE" id="PS50075"/>
    </source>
</evidence>
<evidence type="ECO:0000313" key="3">
    <source>
        <dbReference type="Proteomes" id="UP000184501"/>
    </source>
</evidence>
<reference evidence="2 3" key="1">
    <citation type="submission" date="2016-11" db="EMBL/GenBank/DDBJ databases">
        <authorList>
            <person name="Jaros S."/>
            <person name="Januszkiewicz K."/>
            <person name="Wedrychowicz H."/>
        </authorList>
    </citation>
    <scope>NUCLEOTIDE SEQUENCE [LARGE SCALE GENOMIC DNA]</scope>
    <source>
        <strain evidence="2 3">DSM 44523</strain>
    </source>
</reference>
<dbReference type="InterPro" id="IPR009081">
    <property type="entry name" value="PP-bd_ACP"/>
</dbReference>
<protein>
    <submittedName>
        <fullName evidence="2">Aryl carrier domain-containing protein</fullName>
    </submittedName>
</protein>
<accession>A0A1M5L6Y6</accession>
<dbReference type="OrthoDB" id="2455700at2"/>
<dbReference type="RefSeq" id="WP_073488537.1">
    <property type="nucleotide sequence ID" value="NZ_FQVN01000011.1"/>
</dbReference>
<name>A0A1M5L6Y6_STRHI</name>
<feature type="domain" description="Carrier" evidence="1">
    <location>
        <begin position="10"/>
        <end position="83"/>
    </location>
</feature>